<keyword evidence="7" id="KW-0972">Capsule biogenesis/degradation</keyword>
<dbReference type="Pfam" id="PF02706">
    <property type="entry name" value="Wzz"/>
    <property type="match status" value="1"/>
</dbReference>
<evidence type="ECO:0000259" key="13">
    <source>
        <dbReference type="Pfam" id="PF02706"/>
    </source>
</evidence>
<dbReference type="EMBL" id="JBHTOK010000051">
    <property type="protein sequence ID" value="MFD1440912.1"/>
    <property type="molecule type" value="Genomic_DNA"/>
</dbReference>
<evidence type="ECO:0000256" key="2">
    <source>
        <dbReference type="ARBA" id="ARBA00005132"/>
    </source>
</evidence>
<dbReference type="InterPro" id="IPR003856">
    <property type="entry name" value="LPS_length_determ_N"/>
</dbReference>
<protein>
    <recommendedName>
        <fullName evidence="4">Capsular polysaccharide biosynthesis protein CpsC</fullName>
    </recommendedName>
</protein>
<dbReference type="PANTHER" id="PTHR32309">
    <property type="entry name" value="TYROSINE-PROTEIN KINASE"/>
    <property type="match status" value="1"/>
</dbReference>
<keyword evidence="9 12" id="KW-0472">Membrane</keyword>
<evidence type="ECO:0000313" key="15">
    <source>
        <dbReference type="Proteomes" id="UP001597212"/>
    </source>
</evidence>
<feature type="domain" description="Polysaccharide chain length determinant N-terminal" evidence="13">
    <location>
        <begin position="2"/>
        <end position="94"/>
    </location>
</feature>
<comment type="subcellular location">
    <subcellularLocation>
        <location evidence="1">Cell membrane</location>
        <topology evidence="1">Multi-pass membrane protein</topology>
    </subcellularLocation>
</comment>
<evidence type="ECO:0000256" key="6">
    <source>
        <dbReference type="ARBA" id="ARBA00022692"/>
    </source>
</evidence>
<keyword evidence="10" id="KW-0270">Exopolysaccharide synthesis</keyword>
<reference evidence="15" key="1">
    <citation type="journal article" date="2019" name="Int. J. Syst. Evol. Microbiol.">
        <title>The Global Catalogue of Microorganisms (GCM) 10K type strain sequencing project: providing services to taxonomists for standard genome sequencing and annotation.</title>
        <authorList>
            <consortium name="The Broad Institute Genomics Platform"/>
            <consortium name="The Broad Institute Genome Sequencing Center for Infectious Disease"/>
            <person name="Wu L."/>
            <person name="Ma J."/>
        </authorList>
    </citation>
    <scope>NUCLEOTIDE SEQUENCE [LARGE SCALE GENOMIC DNA]</scope>
    <source>
        <strain evidence="15">CCM 8912</strain>
    </source>
</reference>
<evidence type="ECO:0000313" key="14">
    <source>
        <dbReference type="EMBL" id="MFD1440912.1"/>
    </source>
</evidence>
<evidence type="ECO:0000256" key="9">
    <source>
        <dbReference type="ARBA" id="ARBA00023136"/>
    </source>
</evidence>
<feature type="transmembrane region" description="Helical" evidence="12">
    <location>
        <begin position="175"/>
        <end position="197"/>
    </location>
</feature>
<dbReference type="PANTHER" id="PTHR32309:SF13">
    <property type="entry name" value="FERRIC ENTEROBACTIN TRANSPORT PROTEIN FEPE"/>
    <property type="match status" value="1"/>
</dbReference>
<evidence type="ECO:0000256" key="12">
    <source>
        <dbReference type="SAM" id="Phobius"/>
    </source>
</evidence>
<evidence type="ECO:0000256" key="8">
    <source>
        <dbReference type="ARBA" id="ARBA00022989"/>
    </source>
</evidence>
<dbReference type="InterPro" id="IPR050445">
    <property type="entry name" value="Bact_polysacc_biosynth/exp"/>
</dbReference>
<evidence type="ECO:0000256" key="3">
    <source>
        <dbReference type="ARBA" id="ARBA00006683"/>
    </source>
</evidence>
<proteinExistence type="inferred from homology"/>
<keyword evidence="8 12" id="KW-1133">Transmembrane helix</keyword>
<keyword evidence="15" id="KW-1185">Reference proteome</keyword>
<comment type="pathway">
    <text evidence="2">Capsule biogenesis; capsule polysaccharide biosynthesis.</text>
</comment>
<evidence type="ECO:0000256" key="4">
    <source>
        <dbReference type="ARBA" id="ARBA00020739"/>
    </source>
</evidence>
<evidence type="ECO:0000256" key="11">
    <source>
        <dbReference type="ARBA" id="ARBA00045736"/>
    </source>
</evidence>
<name>A0ABW4CYG5_9LACO</name>
<dbReference type="RefSeq" id="WP_125758123.1">
    <property type="nucleotide sequence ID" value="NZ_JBHTOK010000051.1"/>
</dbReference>
<comment type="function">
    <text evidence="11">Required for CpsD phosphorylation. Involved in the regulation of capsular polysaccharide biosynthesis. May be part of a complex that directs the coordinated polymerization and export to the cell surface of the capsular polysaccharide.</text>
</comment>
<dbReference type="Proteomes" id="UP001597212">
    <property type="component" value="Unassembled WGS sequence"/>
</dbReference>
<gene>
    <name evidence="14" type="ORF">ACFQ5K_05970</name>
</gene>
<feature type="transmembrane region" description="Helical" evidence="12">
    <location>
        <begin position="12"/>
        <end position="34"/>
    </location>
</feature>
<comment type="similarity">
    <text evidence="3">Belongs to the CpsC/CapA family.</text>
</comment>
<evidence type="ECO:0000256" key="5">
    <source>
        <dbReference type="ARBA" id="ARBA00022475"/>
    </source>
</evidence>
<evidence type="ECO:0000256" key="10">
    <source>
        <dbReference type="ARBA" id="ARBA00023169"/>
    </source>
</evidence>
<keyword evidence="5" id="KW-1003">Cell membrane</keyword>
<evidence type="ECO:0000256" key="1">
    <source>
        <dbReference type="ARBA" id="ARBA00004651"/>
    </source>
</evidence>
<comment type="caution">
    <text evidence="14">The sequence shown here is derived from an EMBL/GenBank/DDBJ whole genome shotgun (WGS) entry which is preliminary data.</text>
</comment>
<keyword evidence="6 12" id="KW-0812">Transmembrane</keyword>
<evidence type="ECO:0000256" key="7">
    <source>
        <dbReference type="ARBA" id="ARBA00022903"/>
    </source>
</evidence>
<organism evidence="14 15">
    <name type="scientific">Lacticaseibacillus hegangensis</name>
    <dbReference type="NCBI Taxonomy" id="2486010"/>
    <lineage>
        <taxon>Bacteria</taxon>
        <taxon>Bacillati</taxon>
        <taxon>Bacillota</taxon>
        <taxon>Bacilli</taxon>
        <taxon>Lactobacillales</taxon>
        <taxon>Lactobacillaceae</taxon>
        <taxon>Lacticaseibacillus</taxon>
    </lineage>
</organism>
<accession>A0ABW4CYG5</accession>
<sequence length="222" mass="24093">MQEISLGEMFRILLKHAWIIVLITLGFTALVGGYRVMKAGTGAQYEATGQVVLRPEQHASGDVATQNAYANQLVATSQDVMKSTEVLSNVSKSLSREGISLPASAIQNSLTVSNQPNSLLLELKFKSSNKTVAVSAVNTIMQEFQRLAPKYMAISKVAIIQGEMPVATSTGKGSLIKYLLAGFVLGGVLSLIVIFALEFSRHTVRDSEYLSKKYHIKTIQTI</sequence>